<keyword evidence="3" id="KW-1185">Reference proteome</keyword>
<proteinExistence type="predicted"/>
<protein>
    <submittedName>
        <fullName evidence="2">Pilus assembly protein CpaB</fullName>
    </submittedName>
</protein>
<dbReference type="AlphaFoldDB" id="A0AA94KYG8"/>
<organism evidence="2 3">
    <name type="scientific">Agrococcus baldri</name>
    <dbReference type="NCBI Taxonomy" id="153730"/>
    <lineage>
        <taxon>Bacteria</taxon>
        <taxon>Bacillati</taxon>
        <taxon>Actinomycetota</taxon>
        <taxon>Actinomycetes</taxon>
        <taxon>Micrococcales</taxon>
        <taxon>Microbacteriaceae</taxon>
        <taxon>Agrococcus</taxon>
    </lineage>
</organism>
<dbReference type="RefSeq" id="WP_092915048.1">
    <property type="nucleotide sequence ID" value="NZ_FOZN01000001.1"/>
</dbReference>
<dbReference type="InterPro" id="IPR013974">
    <property type="entry name" value="SAF"/>
</dbReference>
<evidence type="ECO:0000313" key="3">
    <source>
        <dbReference type="Proteomes" id="UP000198506"/>
    </source>
</evidence>
<dbReference type="Pfam" id="PF16976">
    <property type="entry name" value="RcpC"/>
    <property type="match status" value="1"/>
</dbReference>
<dbReference type="CDD" id="cd11614">
    <property type="entry name" value="SAF_CpaB_FlgA_like"/>
    <property type="match status" value="1"/>
</dbReference>
<gene>
    <name evidence="2" type="ORF">SAMN04487783_0224</name>
</gene>
<evidence type="ECO:0000313" key="2">
    <source>
        <dbReference type="EMBL" id="SFR98432.1"/>
    </source>
</evidence>
<comment type="caution">
    <text evidence="2">The sequence shown here is derived from an EMBL/GenBank/DDBJ whole genome shotgun (WGS) entry which is preliminary data.</text>
</comment>
<dbReference type="InterPro" id="IPR031571">
    <property type="entry name" value="RcpC_dom"/>
</dbReference>
<sequence>MIRRLIVALVALLIAAVGGVATYLYASNADSRAMARMDPVQVLVVAEPIAEGTPAESISRSLTVAEIPSAAVVPGGVVDLSDVAGLLTVTDLQVGEQLLASRFVAPEAVPGEVEVPADMHLLTIELEPRRVIGGELHAGDTVGFFVSATDSETSATHLMLHKVLVTDVRGGVSTVTNEDGSTSEQAAAGSVMVTLALSPADAERVVFASEFATIWLSLEGEAVPEAGTQIVTIEEIFQ</sequence>
<dbReference type="Proteomes" id="UP000198506">
    <property type="component" value="Unassembled WGS sequence"/>
</dbReference>
<name>A0AA94KYG8_9MICO</name>
<evidence type="ECO:0000259" key="1">
    <source>
        <dbReference type="SMART" id="SM00858"/>
    </source>
</evidence>
<dbReference type="EMBL" id="FOZN01000001">
    <property type="protein sequence ID" value="SFR98432.1"/>
    <property type="molecule type" value="Genomic_DNA"/>
</dbReference>
<reference evidence="2 3" key="1">
    <citation type="submission" date="2016-10" db="EMBL/GenBank/DDBJ databases">
        <authorList>
            <person name="Varghese N."/>
            <person name="Submissions S."/>
        </authorList>
    </citation>
    <scope>NUCLEOTIDE SEQUENCE [LARGE SCALE GENOMIC DNA]</scope>
    <source>
        <strain evidence="2 3">IAM 15147</strain>
    </source>
</reference>
<accession>A0AA94KYG8</accession>
<dbReference type="SMART" id="SM00858">
    <property type="entry name" value="SAF"/>
    <property type="match status" value="1"/>
</dbReference>
<feature type="domain" description="SAF" evidence="1">
    <location>
        <begin position="40"/>
        <end position="104"/>
    </location>
</feature>